<dbReference type="InterPro" id="IPR047618">
    <property type="entry name" value="QOR-like"/>
</dbReference>
<dbReference type="CDD" id="cd05286">
    <property type="entry name" value="QOR2"/>
    <property type="match status" value="1"/>
</dbReference>
<feature type="domain" description="Enoyl reductase (ER)" evidence="3">
    <location>
        <begin position="15"/>
        <end position="326"/>
    </location>
</feature>
<dbReference type="GO" id="GO:0035925">
    <property type="term" value="F:mRNA 3'-UTR AU-rich region binding"/>
    <property type="evidence" value="ECO:0007669"/>
    <property type="project" value="TreeGrafter"/>
</dbReference>
<comment type="caution">
    <text evidence="4">The sequence shown here is derived from an EMBL/GenBank/DDBJ whole genome shotgun (WGS) entry which is preliminary data.</text>
</comment>
<dbReference type="EMBL" id="JACHBI010000001">
    <property type="protein sequence ID" value="MBB5572502.1"/>
    <property type="molecule type" value="Genomic_DNA"/>
</dbReference>
<dbReference type="GO" id="GO:0005829">
    <property type="term" value="C:cytosol"/>
    <property type="evidence" value="ECO:0007669"/>
    <property type="project" value="TreeGrafter"/>
</dbReference>
<dbReference type="EC" id="1.6.5.5" evidence="4"/>
<evidence type="ECO:0000313" key="4">
    <source>
        <dbReference type="EMBL" id="MBB5572502.1"/>
    </source>
</evidence>
<organism evidence="4 5">
    <name type="scientific">Rhizobium paranaense</name>
    <dbReference type="NCBI Taxonomy" id="1650438"/>
    <lineage>
        <taxon>Bacteria</taxon>
        <taxon>Pseudomonadati</taxon>
        <taxon>Pseudomonadota</taxon>
        <taxon>Alphaproteobacteria</taxon>
        <taxon>Hyphomicrobiales</taxon>
        <taxon>Rhizobiaceae</taxon>
        <taxon>Rhizobium/Agrobacterium group</taxon>
        <taxon>Rhizobium</taxon>
    </lineage>
</organism>
<dbReference type="SUPFAM" id="SSF50129">
    <property type="entry name" value="GroES-like"/>
    <property type="match status" value="1"/>
</dbReference>
<evidence type="ECO:0000259" key="3">
    <source>
        <dbReference type="SMART" id="SM00829"/>
    </source>
</evidence>
<dbReference type="Pfam" id="PF00107">
    <property type="entry name" value="ADH_zinc_N"/>
    <property type="match status" value="1"/>
</dbReference>
<protein>
    <submittedName>
        <fullName evidence="4">NADPH2:quinone reductase</fullName>
        <ecNumber evidence="4">1.6.5.5</ecNumber>
    </submittedName>
</protein>
<dbReference type="FunFam" id="3.40.50.720:FF:000053">
    <property type="entry name" value="Quinone oxidoreductase 1"/>
    <property type="match status" value="1"/>
</dbReference>
<evidence type="ECO:0000313" key="5">
    <source>
        <dbReference type="Proteomes" id="UP000549882"/>
    </source>
</evidence>
<dbReference type="SUPFAM" id="SSF51735">
    <property type="entry name" value="NAD(P)-binding Rossmann-fold domains"/>
    <property type="match status" value="1"/>
</dbReference>
<dbReference type="InterPro" id="IPR013154">
    <property type="entry name" value="ADH-like_N"/>
</dbReference>
<dbReference type="AlphaFoldDB" id="A0A7W8XN59"/>
<dbReference type="SMART" id="SM00829">
    <property type="entry name" value="PKS_ER"/>
    <property type="match status" value="1"/>
</dbReference>
<dbReference type="InterPro" id="IPR011032">
    <property type="entry name" value="GroES-like_sf"/>
</dbReference>
<keyword evidence="2 4" id="KW-0560">Oxidoreductase</keyword>
<evidence type="ECO:0000256" key="2">
    <source>
        <dbReference type="ARBA" id="ARBA00023002"/>
    </source>
</evidence>
<dbReference type="PANTHER" id="PTHR48106:SF13">
    <property type="entry name" value="QUINONE OXIDOREDUCTASE-RELATED"/>
    <property type="match status" value="1"/>
</dbReference>
<dbReference type="NCBIfam" id="NF008024">
    <property type="entry name" value="PRK10754.1"/>
    <property type="match status" value="1"/>
</dbReference>
<dbReference type="GO" id="GO:0070402">
    <property type="term" value="F:NADPH binding"/>
    <property type="evidence" value="ECO:0007669"/>
    <property type="project" value="TreeGrafter"/>
</dbReference>
<dbReference type="Gene3D" id="3.40.50.720">
    <property type="entry name" value="NAD(P)-binding Rossmann-like Domain"/>
    <property type="match status" value="1"/>
</dbReference>
<keyword evidence="1" id="KW-0521">NADP</keyword>
<proteinExistence type="predicted"/>
<accession>A0A7W8XN59</accession>
<sequence>MSMKKTHAIRIHENGGPEVMKLEEVDLPPPGAGEVQIRHAAIGLNFIDVYFRSGLYKAPYFPLPLGKEAAGTVTAVGPGVSDFAVGDRVAYVGSDGAYSVERNIETRFIVKVPDDIELETAASMMLKGMTAEYLLNRTFKVGPETVLLFHAAAGGVGLIAGQWAKALGATVIGTAGSPEKVKLALEHGYDHVIDYSSESFVDRVREITGGKGVDVVYDSVGRDTFPHSLDCLKPRGMWVTFGQSSGPIENFNLAILNQKGSLFATRPSLFAYIATPEEMRASAKALFAVVQGSKVRININQTYPLSDAGRAHTDLETRKTSGTTLLIP</sequence>
<evidence type="ECO:0000256" key="1">
    <source>
        <dbReference type="ARBA" id="ARBA00022857"/>
    </source>
</evidence>
<dbReference type="InterPro" id="IPR036291">
    <property type="entry name" value="NAD(P)-bd_dom_sf"/>
</dbReference>
<dbReference type="Pfam" id="PF08240">
    <property type="entry name" value="ADH_N"/>
    <property type="match status" value="1"/>
</dbReference>
<dbReference type="GO" id="GO:0003960">
    <property type="term" value="F:quinone reductase (NADPH) activity"/>
    <property type="evidence" value="ECO:0007669"/>
    <property type="project" value="UniProtKB-EC"/>
</dbReference>
<dbReference type="InterPro" id="IPR013149">
    <property type="entry name" value="ADH-like_C"/>
</dbReference>
<dbReference type="Proteomes" id="UP000549882">
    <property type="component" value="Unassembled WGS sequence"/>
</dbReference>
<gene>
    <name evidence="4" type="ORF">GGD50_001078</name>
</gene>
<dbReference type="InterPro" id="IPR020843">
    <property type="entry name" value="ER"/>
</dbReference>
<reference evidence="4 5" key="1">
    <citation type="submission" date="2020-08" db="EMBL/GenBank/DDBJ databases">
        <title>Genomic Encyclopedia of Type Strains, Phase IV (KMG-V): Genome sequencing to study the core and pangenomes of soil and plant-associated prokaryotes.</title>
        <authorList>
            <person name="Whitman W."/>
        </authorList>
    </citation>
    <scope>NUCLEOTIDE SEQUENCE [LARGE SCALE GENOMIC DNA]</scope>
    <source>
        <strain evidence="4 5">SEMIA 4064</strain>
    </source>
</reference>
<dbReference type="Gene3D" id="3.90.180.10">
    <property type="entry name" value="Medium-chain alcohol dehydrogenases, catalytic domain"/>
    <property type="match status" value="1"/>
</dbReference>
<dbReference type="PANTHER" id="PTHR48106">
    <property type="entry name" value="QUINONE OXIDOREDUCTASE PIG3-RELATED"/>
    <property type="match status" value="1"/>
</dbReference>
<keyword evidence="5" id="KW-1185">Reference proteome</keyword>
<name>A0A7W8XN59_9HYPH</name>